<evidence type="ECO:0000256" key="6">
    <source>
        <dbReference type="ARBA" id="ARBA00022846"/>
    </source>
</evidence>
<dbReference type="PANTHER" id="PTHR31598">
    <property type="entry name" value="IQ DOMAIN-CONTAINING PROTEIN D"/>
    <property type="match status" value="1"/>
</dbReference>
<evidence type="ECO:0000256" key="10">
    <source>
        <dbReference type="SAM" id="Coils"/>
    </source>
</evidence>
<name>A0A818UYV1_9BILA</name>
<feature type="region of interest" description="Disordered" evidence="11">
    <location>
        <begin position="1"/>
        <end position="21"/>
    </location>
</feature>
<reference evidence="12" key="1">
    <citation type="submission" date="2021-02" db="EMBL/GenBank/DDBJ databases">
        <authorList>
            <person name="Nowell W R."/>
        </authorList>
    </citation>
    <scope>NUCLEOTIDE SEQUENCE</scope>
</reference>
<organism evidence="12 13">
    <name type="scientific">Adineta steineri</name>
    <dbReference type="NCBI Taxonomy" id="433720"/>
    <lineage>
        <taxon>Eukaryota</taxon>
        <taxon>Metazoa</taxon>
        <taxon>Spiralia</taxon>
        <taxon>Gnathifera</taxon>
        <taxon>Rotifera</taxon>
        <taxon>Eurotatoria</taxon>
        <taxon>Bdelloidea</taxon>
        <taxon>Adinetida</taxon>
        <taxon>Adinetidae</taxon>
        <taxon>Adineta</taxon>
    </lineage>
</organism>
<evidence type="ECO:0000256" key="4">
    <source>
        <dbReference type="ARBA" id="ARBA00021752"/>
    </source>
</evidence>
<evidence type="ECO:0000256" key="3">
    <source>
        <dbReference type="ARBA" id="ARBA00009071"/>
    </source>
</evidence>
<feature type="compositionally biased region" description="Low complexity" evidence="11">
    <location>
        <begin position="1"/>
        <end position="10"/>
    </location>
</feature>
<evidence type="ECO:0000313" key="13">
    <source>
        <dbReference type="Proteomes" id="UP000663868"/>
    </source>
</evidence>
<evidence type="ECO:0000256" key="9">
    <source>
        <dbReference type="ARBA" id="ARBA00023273"/>
    </source>
</evidence>
<dbReference type="Proteomes" id="UP000663868">
    <property type="component" value="Unassembled WGS sequence"/>
</dbReference>
<comment type="similarity">
    <text evidence="3">Belongs to the DRC10 family.</text>
</comment>
<keyword evidence="8" id="KW-0206">Cytoskeleton</keyword>
<comment type="caution">
    <text evidence="12">The sequence shown here is derived from an EMBL/GenBank/DDBJ whole genome shotgun (WGS) entry which is preliminary data.</text>
</comment>
<dbReference type="EMBL" id="CAJOBB010000569">
    <property type="protein sequence ID" value="CAF3707867.1"/>
    <property type="molecule type" value="Genomic_DNA"/>
</dbReference>
<evidence type="ECO:0000256" key="11">
    <source>
        <dbReference type="SAM" id="MobiDB-lite"/>
    </source>
</evidence>
<evidence type="ECO:0000256" key="8">
    <source>
        <dbReference type="ARBA" id="ARBA00023212"/>
    </source>
</evidence>
<protein>
    <recommendedName>
        <fullName evidence="4">Dynein regulatory complex protein 10</fullName>
    </recommendedName>
</protein>
<keyword evidence="6" id="KW-0282">Flagellum</keyword>
<keyword evidence="5" id="KW-0963">Cytoplasm</keyword>
<keyword evidence="10" id="KW-0175">Coiled coil</keyword>
<evidence type="ECO:0000256" key="2">
    <source>
        <dbReference type="ARBA" id="ARBA00004611"/>
    </source>
</evidence>
<dbReference type="InterPro" id="IPR042815">
    <property type="entry name" value="DRC10"/>
</dbReference>
<evidence type="ECO:0000256" key="5">
    <source>
        <dbReference type="ARBA" id="ARBA00022490"/>
    </source>
</evidence>
<evidence type="ECO:0000313" key="12">
    <source>
        <dbReference type="EMBL" id="CAF3707867.1"/>
    </source>
</evidence>
<keyword evidence="7" id="KW-0969">Cilium</keyword>
<accession>A0A818UYV1</accession>
<feature type="coiled-coil region" evidence="10">
    <location>
        <begin position="206"/>
        <end position="233"/>
    </location>
</feature>
<comment type="subcellular location">
    <subcellularLocation>
        <location evidence="2">Cytoplasm</location>
        <location evidence="2">Cytoskeleton</location>
        <location evidence="2">Flagellum axoneme</location>
    </subcellularLocation>
</comment>
<gene>
    <name evidence="12" type="ORF">KXQ929_LOCUS11517</name>
</gene>
<sequence length="251" mass="29351">MTSTSMVSSSNKSRAPPAGKTIRLQLDPLRLHEPARKKLSTIETQRIMVVFDDLVQKMELIEILPVIVSHADLFKSTIDTETMNEINRHEQLKHALETNTPLQSVTNIIEKLPQFENYTRCFDKALSRNANEHIAYHYYIQQSIRNILRRLVHQQNHFDNIKRILQSKKLLPPQKDVIKLLKMLRDSAMERFLTTPLEEREKDDQIKSLNTRLSSNETIIAKLEKELNDAIADRDAEVCLEDFFRYFIVCH</sequence>
<proteinExistence type="inferred from homology"/>
<dbReference type="PANTHER" id="PTHR31598:SF1">
    <property type="entry name" value="DYNEIN REGULATORY COMPLEX PROTEIN 10"/>
    <property type="match status" value="1"/>
</dbReference>
<evidence type="ECO:0000256" key="7">
    <source>
        <dbReference type="ARBA" id="ARBA00023069"/>
    </source>
</evidence>
<keyword evidence="9" id="KW-0966">Cell projection</keyword>
<dbReference type="AlphaFoldDB" id="A0A818UYV1"/>
<comment type="function">
    <text evidence="1">Component of the nexin-dynein regulatory complex (N-DRC), a key regulator of ciliary/flagellar motility which maintains the alignment and integrity of the distal axoneme and regulates microtubule sliding in motile axonemes.</text>
</comment>
<evidence type="ECO:0000256" key="1">
    <source>
        <dbReference type="ARBA" id="ARBA00003029"/>
    </source>
</evidence>